<dbReference type="STRING" id="349521.HCH_01147"/>
<dbReference type="Gene3D" id="1.10.357.10">
    <property type="entry name" value="Tetracycline Repressor, domain 2"/>
    <property type="match status" value="1"/>
</dbReference>
<evidence type="ECO:0000256" key="1">
    <source>
        <dbReference type="ARBA" id="ARBA00023125"/>
    </source>
</evidence>
<dbReference type="PANTHER" id="PTHR43479">
    <property type="entry name" value="ACREF/ENVCD OPERON REPRESSOR-RELATED"/>
    <property type="match status" value="1"/>
</dbReference>
<feature type="DNA-binding region" description="H-T-H motif" evidence="2">
    <location>
        <begin position="31"/>
        <end position="50"/>
    </location>
</feature>
<reference evidence="4 5" key="1">
    <citation type="journal article" date="2005" name="Nucleic Acids Res.">
        <title>Genomic blueprint of Hahella chejuensis, a marine microbe producing an algicidal agent.</title>
        <authorList>
            <person name="Jeong H."/>
            <person name="Yim J.H."/>
            <person name="Lee C."/>
            <person name="Choi S.-H."/>
            <person name="Park Y.K."/>
            <person name="Yoon S.H."/>
            <person name="Hur C.-G."/>
            <person name="Kang H.-Y."/>
            <person name="Kim D."/>
            <person name="Lee H.H."/>
            <person name="Park K.H."/>
            <person name="Park S.-H."/>
            <person name="Park H.-S."/>
            <person name="Lee H.K."/>
            <person name="Oh T.K."/>
            <person name="Kim J.F."/>
        </authorList>
    </citation>
    <scope>NUCLEOTIDE SEQUENCE [LARGE SCALE GENOMIC DNA]</scope>
    <source>
        <strain evidence="4 5">KCTC 2396</strain>
    </source>
</reference>
<dbReference type="InterPro" id="IPR001647">
    <property type="entry name" value="HTH_TetR"/>
</dbReference>
<proteinExistence type="predicted"/>
<dbReference type="Pfam" id="PF00440">
    <property type="entry name" value="TetR_N"/>
    <property type="match status" value="1"/>
</dbReference>
<dbReference type="InterPro" id="IPR009057">
    <property type="entry name" value="Homeodomain-like_sf"/>
</dbReference>
<accession>Q2SMV0</accession>
<gene>
    <name evidence="4" type="ordered locus">HCH_01147</name>
</gene>
<evidence type="ECO:0000256" key="2">
    <source>
        <dbReference type="PROSITE-ProRule" id="PRU00335"/>
    </source>
</evidence>
<dbReference type="AlphaFoldDB" id="Q2SMV0"/>
<evidence type="ECO:0000313" key="5">
    <source>
        <dbReference type="Proteomes" id="UP000000238"/>
    </source>
</evidence>
<organism evidence="4 5">
    <name type="scientific">Hahella chejuensis (strain KCTC 2396)</name>
    <dbReference type="NCBI Taxonomy" id="349521"/>
    <lineage>
        <taxon>Bacteria</taxon>
        <taxon>Pseudomonadati</taxon>
        <taxon>Pseudomonadota</taxon>
        <taxon>Gammaproteobacteria</taxon>
        <taxon>Oceanospirillales</taxon>
        <taxon>Hahellaceae</taxon>
        <taxon>Hahella</taxon>
    </lineage>
</organism>
<feature type="domain" description="HTH tetR-type" evidence="3">
    <location>
        <begin position="8"/>
        <end position="68"/>
    </location>
</feature>
<dbReference type="EMBL" id="CP000155">
    <property type="protein sequence ID" value="ABC28024.1"/>
    <property type="molecule type" value="Genomic_DNA"/>
</dbReference>
<dbReference type="PROSITE" id="PS50977">
    <property type="entry name" value="HTH_TETR_2"/>
    <property type="match status" value="1"/>
</dbReference>
<keyword evidence="1 2" id="KW-0238">DNA-binding</keyword>
<evidence type="ECO:0000259" key="3">
    <source>
        <dbReference type="PROSITE" id="PS50977"/>
    </source>
</evidence>
<name>Q2SMV0_HAHCH</name>
<dbReference type="PRINTS" id="PR00455">
    <property type="entry name" value="HTHTETR"/>
</dbReference>
<protein>
    <submittedName>
        <fullName evidence="4">Transcriptional regulator</fullName>
    </submittedName>
</protein>
<dbReference type="GO" id="GO:0003677">
    <property type="term" value="F:DNA binding"/>
    <property type="evidence" value="ECO:0007669"/>
    <property type="project" value="UniProtKB-UniRule"/>
</dbReference>
<dbReference type="PANTHER" id="PTHR43479:SF11">
    <property type="entry name" value="ACREF_ENVCD OPERON REPRESSOR-RELATED"/>
    <property type="match status" value="1"/>
</dbReference>
<sequence>MGGLVRPQTGRMKLLQAAMTLFEANGYFATTIEQISQQAGVSKGLTYNYFRSKEELLIALVEDATSRMASVSSELSEGRSASESVASFLNVFFTFLKTEKTYLKLQLTILHTPELRKIVDAAVKQRAEMLLKQVSRWMKDLGVEKSRDNARIILAMLDGVALHYLSIYDKYPLDAVQKQLTRNILDLCRQHKDE</sequence>
<dbReference type="eggNOG" id="COG1309">
    <property type="taxonomic scope" value="Bacteria"/>
</dbReference>
<dbReference type="KEGG" id="hch:HCH_01147"/>
<dbReference type="HOGENOM" id="CLU_069356_12_2_6"/>
<keyword evidence="5" id="KW-1185">Reference proteome</keyword>
<evidence type="ECO:0000313" key="4">
    <source>
        <dbReference type="EMBL" id="ABC28024.1"/>
    </source>
</evidence>
<dbReference type="SUPFAM" id="SSF46689">
    <property type="entry name" value="Homeodomain-like"/>
    <property type="match status" value="1"/>
</dbReference>
<dbReference type="Proteomes" id="UP000000238">
    <property type="component" value="Chromosome"/>
</dbReference>
<dbReference type="InterPro" id="IPR050624">
    <property type="entry name" value="HTH-type_Tx_Regulator"/>
</dbReference>